<accession>A0A084EFZ3</accession>
<dbReference type="EMBL" id="JGVR01000026">
    <property type="protein sequence ID" value="KEZ16885.1"/>
    <property type="molecule type" value="Genomic_DNA"/>
</dbReference>
<organism evidence="1 2">
    <name type="scientific">Sphingobium yanoikuyae</name>
    <name type="common">Sphingomonas yanoikuyae</name>
    <dbReference type="NCBI Taxonomy" id="13690"/>
    <lineage>
        <taxon>Bacteria</taxon>
        <taxon>Pseudomonadati</taxon>
        <taxon>Pseudomonadota</taxon>
        <taxon>Alphaproteobacteria</taxon>
        <taxon>Sphingomonadales</taxon>
        <taxon>Sphingomonadaceae</taxon>
        <taxon>Sphingobium</taxon>
    </lineage>
</organism>
<protein>
    <submittedName>
        <fullName evidence="1">Uncharacterized protein</fullName>
    </submittedName>
</protein>
<gene>
    <name evidence="1" type="ORF">CP98_03857</name>
</gene>
<dbReference type="PATRIC" id="fig|13690.10.peg.3961"/>
<reference evidence="1 2" key="1">
    <citation type="submission" date="2014-03" db="EMBL/GenBank/DDBJ databases">
        <title>Genome sequence of Sphingobium yanoikuyae B1.</title>
        <authorList>
            <person name="Gan H.M."/>
            <person name="Gan H.Y."/>
            <person name="Savka M.A."/>
        </authorList>
    </citation>
    <scope>NUCLEOTIDE SEQUENCE [LARGE SCALE GENOMIC DNA]</scope>
    <source>
        <strain evidence="1 2">B1</strain>
    </source>
</reference>
<evidence type="ECO:0000313" key="2">
    <source>
        <dbReference type="Proteomes" id="UP000028534"/>
    </source>
</evidence>
<proteinExistence type="predicted"/>
<comment type="caution">
    <text evidence="1">The sequence shown here is derived from an EMBL/GenBank/DDBJ whole genome shotgun (WGS) entry which is preliminary data.</text>
</comment>
<name>A0A084EFZ3_SPHYA</name>
<dbReference type="Proteomes" id="UP000028534">
    <property type="component" value="Unassembled WGS sequence"/>
</dbReference>
<sequence>MEADPQVIYRRKDSLYCDAVVTQRDGTPASELKLGSFRLSGLQTIALIGRKLTPWPSLDLSEARYGVVLTVRDEA</sequence>
<dbReference type="AlphaFoldDB" id="A0A084EFZ3"/>
<evidence type="ECO:0000313" key="1">
    <source>
        <dbReference type="EMBL" id="KEZ16885.1"/>
    </source>
</evidence>